<dbReference type="GO" id="GO:0008800">
    <property type="term" value="F:beta-lactamase activity"/>
    <property type="evidence" value="ECO:0007669"/>
    <property type="project" value="InterPro"/>
</dbReference>
<dbReference type="InterPro" id="IPR012338">
    <property type="entry name" value="Beta-lactam/transpept-like"/>
</dbReference>
<protein>
    <submittedName>
        <fullName evidence="2">Serine hydrolase</fullName>
    </submittedName>
</protein>
<dbReference type="RefSeq" id="WP_150458479.1">
    <property type="nucleotide sequence ID" value="NZ_VYKK01000015.1"/>
</dbReference>
<proteinExistence type="predicted"/>
<dbReference type="GO" id="GO:0030655">
    <property type="term" value="P:beta-lactam antibiotic catabolic process"/>
    <property type="evidence" value="ECO:0007669"/>
    <property type="project" value="InterPro"/>
</dbReference>
<dbReference type="Proteomes" id="UP000367750">
    <property type="component" value="Unassembled WGS sequence"/>
</dbReference>
<dbReference type="AlphaFoldDB" id="A0A5J5GAI1"/>
<organism evidence="2 3">
    <name type="scientific">Paenibacillus spiritus</name>
    <dbReference type="NCBI Taxonomy" id="2496557"/>
    <lineage>
        <taxon>Bacteria</taxon>
        <taxon>Bacillati</taxon>
        <taxon>Bacillota</taxon>
        <taxon>Bacilli</taxon>
        <taxon>Bacillales</taxon>
        <taxon>Paenibacillaceae</taxon>
        <taxon>Paenibacillus</taxon>
    </lineage>
</organism>
<dbReference type="Gene3D" id="3.40.710.10">
    <property type="entry name" value="DD-peptidase/beta-lactamase superfamily"/>
    <property type="match status" value="1"/>
</dbReference>
<accession>A0A5J5GAI1</accession>
<dbReference type="SUPFAM" id="SSF56601">
    <property type="entry name" value="beta-lactamase/transpeptidase-like"/>
    <property type="match status" value="1"/>
</dbReference>
<evidence type="ECO:0000313" key="3">
    <source>
        <dbReference type="Proteomes" id="UP000367750"/>
    </source>
</evidence>
<keyword evidence="2" id="KW-0378">Hydrolase</keyword>
<dbReference type="InterPro" id="IPR000871">
    <property type="entry name" value="Beta-lactam_class-A"/>
</dbReference>
<evidence type="ECO:0000259" key="1">
    <source>
        <dbReference type="Pfam" id="PF13354"/>
    </source>
</evidence>
<comment type="caution">
    <text evidence="2">The sequence shown here is derived from an EMBL/GenBank/DDBJ whole genome shotgun (WGS) entry which is preliminary data.</text>
</comment>
<dbReference type="PANTHER" id="PTHR35333">
    <property type="entry name" value="BETA-LACTAMASE"/>
    <property type="match status" value="1"/>
</dbReference>
<dbReference type="PANTHER" id="PTHR35333:SF3">
    <property type="entry name" value="BETA-LACTAMASE-TYPE TRANSPEPTIDASE FOLD CONTAINING PROTEIN"/>
    <property type="match status" value="1"/>
</dbReference>
<dbReference type="Pfam" id="PF13354">
    <property type="entry name" value="Beta-lactamase2"/>
    <property type="match status" value="1"/>
</dbReference>
<dbReference type="InterPro" id="IPR045155">
    <property type="entry name" value="Beta-lactam_cat"/>
</dbReference>
<keyword evidence="3" id="KW-1185">Reference proteome</keyword>
<dbReference type="EMBL" id="VYKK01000015">
    <property type="protein sequence ID" value="KAA9004125.1"/>
    <property type="molecule type" value="Genomic_DNA"/>
</dbReference>
<reference evidence="2 3" key="1">
    <citation type="submission" date="2019-09" db="EMBL/GenBank/DDBJ databases">
        <title>Bacillus ochoae sp. nov., Paenibacillus whitsoniae sp. nov., Paenibacillus spiritus sp. nov. Isolated from the Mars Exploration Rover during spacecraft assembly.</title>
        <authorList>
            <person name="Seuylemezian A."/>
            <person name="Vaishampayan P."/>
        </authorList>
    </citation>
    <scope>NUCLEOTIDE SEQUENCE [LARGE SCALE GENOMIC DNA]</scope>
    <source>
        <strain evidence="2 3">MER_111</strain>
    </source>
</reference>
<sequence length="272" mass="29078">MTKKSSIFKITLITSLLTVSLLPGFQPATVSANATAANLSGIAGVVQPIIDKAWKDGIRVSVGMEDLSGSYADDGIVLGKDDTYKPASTIKMALVSALMQQVDNGTLKLSDTVTVEPADVVGGTGSLQKESFPKEVTLERLARLMITQSDNTATNVLIDVVGLDKVQALMDKLGLKVMHLGRKMFASAPTPEQDNYINAADLVTLLEKIYDGTFLTTASRNQIITWMAAQEVNTKFGTALPDAPSPTKPVRMRMLPMTPATSSCPDASWRSV</sequence>
<feature type="domain" description="Beta-lactamase class A catalytic" evidence="1">
    <location>
        <begin position="76"/>
        <end position="242"/>
    </location>
</feature>
<dbReference type="GO" id="GO:0046677">
    <property type="term" value="P:response to antibiotic"/>
    <property type="evidence" value="ECO:0007669"/>
    <property type="project" value="InterPro"/>
</dbReference>
<name>A0A5J5GAI1_9BACL</name>
<gene>
    <name evidence="2" type="ORF">F4V43_12050</name>
</gene>
<evidence type="ECO:0000313" key="2">
    <source>
        <dbReference type="EMBL" id="KAA9004125.1"/>
    </source>
</evidence>
<dbReference type="OrthoDB" id="9775096at2"/>